<keyword evidence="6" id="KW-0378">Hydrolase</keyword>
<dbReference type="RefSeq" id="WP_135321677.1">
    <property type="nucleotide sequence ID" value="NZ_CP038469.1"/>
</dbReference>
<evidence type="ECO:0000256" key="6">
    <source>
        <dbReference type="ARBA" id="ARBA00022801"/>
    </source>
</evidence>
<dbReference type="InterPro" id="IPR035919">
    <property type="entry name" value="EAL_sf"/>
</dbReference>
<dbReference type="Pfam" id="PF00563">
    <property type="entry name" value="EAL"/>
    <property type="match status" value="1"/>
</dbReference>
<evidence type="ECO:0000256" key="4">
    <source>
        <dbReference type="ARBA" id="ARBA00022636"/>
    </source>
</evidence>
<evidence type="ECO:0000256" key="1">
    <source>
        <dbReference type="ARBA" id="ARBA00004651"/>
    </source>
</evidence>
<dbReference type="SUPFAM" id="SSF141868">
    <property type="entry name" value="EAL domain-like"/>
    <property type="match status" value="1"/>
</dbReference>
<evidence type="ECO:0000313" key="12">
    <source>
        <dbReference type="EMBL" id="QBX79614.1"/>
    </source>
</evidence>
<dbReference type="CDD" id="cd01948">
    <property type="entry name" value="EAL"/>
    <property type="match status" value="1"/>
</dbReference>
<dbReference type="InterPro" id="IPR001633">
    <property type="entry name" value="EAL_dom"/>
</dbReference>
<dbReference type="PROSITE" id="PS50883">
    <property type="entry name" value="EAL"/>
    <property type="match status" value="1"/>
</dbReference>
<feature type="domain" description="EAL" evidence="11">
    <location>
        <begin position="260"/>
        <end position="514"/>
    </location>
</feature>
<name>A0ABX5T2V3_9ENTR</name>
<evidence type="ECO:0000313" key="13">
    <source>
        <dbReference type="Proteomes" id="UP000296284"/>
    </source>
</evidence>
<keyword evidence="13" id="KW-1185">Reference proteome</keyword>
<organism evidence="12 13">
    <name type="scientific">Citrobacter tructae</name>
    <dbReference type="NCBI Taxonomy" id="2562449"/>
    <lineage>
        <taxon>Bacteria</taxon>
        <taxon>Pseudomonadati</taxon>
        <taxon>Pseudomonadota</taxon>
        <taxon>Gammaproteobacteria</taxon>
        <taxon>Enterobacterales</taxon>
        <taxon>Enterobacteriaceae</taxon>
        <taxon>Citrobacter</taxon>
    </lineage>
</organism>
<keyword evidence="7 10" id="KW-1133">Transmembrane helix</keyword>
<feature type="transmembrane region" description="Helical" evidence="10">
    <location>
        <begin position="20"/>
        <end position="40"/>
    </location>
</feature>
<dbReference type="Proteomes" id="UP000296284">
    <property type="component" value="Chromosome"/>
</dbReference>
<dbReference type="InterPro" id="IPR024744">
    <property type="entry name" value="CSS-motif_dom"/>
</dbReference>
<dbReference type="InterPro" id="IPR050706">
    <property type="entry name" value="Cyclic-di-GMP_PDE-like"/>
</dbReference>
<evidence type="ECO:0000256" key="9">
    <source>
        <dbReference type="ARBA" id="ARBA00034290"/>
    </source>
</evidence>
<keyword evidence="5 10" id="KW-0812">Transmembrane</keyword>
<reference evidence="12 13" key="1">
    <citation type="submission" date="2019-03" db="EMBL/GenBank/DDBJ databases">
        <title>Complete genome sequence of Citrobacter sp. SNU WT2 isolated from diseased rainbow trout.</title>
        <authorList>
            <person name="Oh W.T."/>
            <person name="Park S.C."/>
        </authorList>
    </citation>
    <scope>NUCLEOTIDE SEQUENCE [LARGE SCALE GENOMIC DNA]</scope>
    <source>
        <strain evidence="12 13">SNU WT2</strain>
    </source>
</reference>
<keyword evidence="3" id="KW-1003">Cell membrane</keyword>
<keyword evidence="4" id="KW-0973">c-di-GMP</keyword>
<protein>
    <recommendedName>
        <fullName evidence="2">cyclic-guanylate-specific phosphodiesterase</fullName>
        <ecNumber evidence="2">3.1.4.52</ecNumber>
    </recommendedName>
</protein>
<dbReference type="EMBL" id="CP038469">
    <property type="protein sequence ID" value="QBX79614.1"/>
    <property type="molecule type" value="Genomic_DNA"/>
</dbReference>
<dbReference type="PANTHER" id="PTHR33121:SF80">
    <property type="entry name" value="CYCLIC DI-GMP PHOSPHODIESTERASE PDEL"/>
    <property type="match status" value="1"/>
</dbReference>
<dbReference type="Gene3D" id="3.20.20.450">
    <property type="entry name" value="EAL domain"/>
    <property type="match status" value="1"/>
</dbReference>
<dbReference type="PANTHER" id="PTHR33121">
    <property type="entry name" value="CYCLIC DI-GMP PHOSPHODIESTERASE PDEF"/>
    <property type="match status" value="1"/>
</dbReference>
<evidence type="ECO:0000256" key="8">
    <source>
        <dbReference type="ARBA" id="ARBA00023136"/>
    </source>
</evidence>
<evidence type="ECO:0000256" key="2">
    <source>
        <dbReference type="ARBA" id="ARBA00012282"/>
    </source>
</evidence>
<proteinExistence type="predicted"/>
<dbReference type="EC" id="3.1.4.52" evidence="2"/>
<dbReference type="SMART" id="SM00052">
    <property type="entry name" value="EAL"/>
    <property type="match status" value="1"/>
</dbReference>
<comment type="subcellular location">
    <subcellularLocation>
        <location evidence="1">Cell membrane</location>
        <topology evidence="1">Multi-pass membrane protein</topology>
    </subcellularLocation>
</comment>
<gene>
    <name evidence="12" type="ORF">E4Z61_04255</name>
</gene>
<evidence type="ECO:0000256" key="5">
    <source>
        <dbReference type="ARBA" id="ARBA00022692"/>
    </source>
</evidence>
<evidence type="ECO:0000256" key="10">
    <source>
        <dbReference type="SAM" id="Phobius"/>
    </source>
</evidence>
<comment type="catalytic activity">
    <reaction evidence="9">
        <text>3',3'-c-di-GMP + H2O = 5'-phosphoguanylyl(3'-&gt;5')guanosine + H(+)</text>
        <dbReference type="Rhea" id="RHEA:24902"/>
        <dbReference type="ChEBI" id="CHEBI:15377"/>
        <dbReference type="ChEBI" id="CHEBI:15378"/>
        <dbReference type="ChEBI" id="CHEBI:58754"/>
        <dbReference type="ChEBI" id="CHEBI:58805"/>
        <dbReference type="EC" id="3.1.4.52"/>
    </reaction>
</comment>
<keyword evidence="8 10" id="KW-0472">Membrane</keyword>
<accession>A0ABX5T2V3</accession>
<evidence type="ECO:0000256" key="7">
    <source>
        <dbReference type="ARBA" id="ARBA00022989"/>
    </source>
</evidence>
<evidence type="ECO:0000259" key="11">
    <source>
        <dbReference type="PROSITE" id="PS50883"/>
    </source>
</evidence>
<evidence type="ECO:0000256" key="3">
    <source>
        <dbReference type="ARBA" id="ARBA00022475"/>
    </source>
</evidence>
<dbReference type="Pfam" id="PF12792">
    <property type="entry name" value="CSS-motif"/>
    <property type="match status" value="1"/>
</dbReference>
<sequence>MIILQNALNVRPLKTCLTRAIAASLLFLTFGIGITLWITFKNVTQDSKKEVQNAQQSIDRSFDTTRQIASTATDSLGKPCRNVIKKLRMLIETSSEISSIELAHGNRIYCSTLLIPGKEHIDFDSKSKNQFYLIKDDASQQEQPHIVYQEVFGNDVIEIKLSGHHLVAELDELGINSPLNVVIGTNNWQYKSASVDESRFFDISKNIEQASTKHPFRVITSMSLTDYAENIRRYSLPNVITWAFFSLVLGCWVFKKTKQATLPRQKLLRALAERQFIPFIQPVVDAQDERWTGCEILMRWQHPRHGIISPDIFIPIAEKCDLLVPMTRALMMQIREQFVPLKHLLPKDFHFAFNISARHCSDFTLVDDCRDFIGAFDGYPITLILELTEQELLVADDVARKLFAELHNLGVIIAIDDFGTGNSNLRYLQKLKIDFLKIDKSFVSMIETDPPSRHIVDNIIDLAARLNLSLVAEGVEDKFQASYLQSCGVDYLQGYLYSKPISVNDFIATLLRKIEQYNIKQ</sequence>